<dbReference type="InterPro" id="IPR008271">
    <property type="entry name" value="Ser/Thr_kinase_AS"/>
</dbReference>
<proteinExistence type="predicted"/>
<dbReference type="SUPFAM" id="SSF56112">
    <property type="entry name" value="Protein kinase-like (PK-like)"/>
    <property type="match status" value="1"/>
</dbReference>
<keyword evidence="4" id="KW-0067">ATP-binding</keyword>
<protein>
    <recommendedName>
        <fullName evidence="7">Protein kinase domain-containing protein</fullName>
    </recommendedName>
</protein>
<keyword evidence="5" id="KW-0802">TPR repeat</keyword>
<dbReference type="PANTHER" id="PTHR43289">
    <property type="entry name" value="MITOGEN-ACTIVATED PROTEIN KINASE KINASE KINASE 20-RELATED"/>
    <property type="match status" value="1"/>
</dbReference>
<dbReference type="Pfam" id="PF13424">
    <property type="entry name" value="TPR_12"/>
    <property type="match status" value="1"/>
</dbReference>
<evidence type="ECO:0000256" key="6">
    <source>
        <dbReference type="SAM" id="Phobius"/>
    </source>
</evidence>
<evidence type="ECO:0000256" key="2">
    <source>
        <dbReference type="ARBA" id="ARBA00022741"/>
    </source>
</evidence>
<dbReference type="STRING" id="266128.ABB25_00750"/>
<evidence type="ECO:0000313" key="9">
    <source>
        <dbReference type="Proteomes" id="UP000051254"/>
    </source>
</evidence>
<evidence type="ECO:0000256" key="1">
    <source>
        <dbReference type="ARBA" id="ARBA00022679"/>
    </source>
</evidence>
<dbReference type="Proteomes" id="UP000051254">
    <property type="component" value="Unassembled WGS sequence"/>
</dbReference>
<name>A0A0R0C6R7_9GAMM</name>
<dbReference type="InterPro" id="IPR011009">
    <property type="entry name" value="Kinase-like_dom_sf"/>
</dbReference>
<keyword evidence="2" id="KW-0547">Nucleotide-binding</keyword>
<dbReference type="PROSITE" id="PS50005">
    <property type="entry name" value="TPR"/>
    <property type="match status" value="1"/>
</dbReference>
<dbReference type="AlphaFoldDB" id="A0A0R0C6R7"/>
<dbReference type="Gene3D" id="1.10.510.10">
    <property type="entry name" value="Transferase(Phosphotransferase) domain 1"/>
    <property type="match status" value="1"/>
</dbReference>
<feature type="repeat" description="TPR" evidence="5">
    <location>
        <begin position="536"/>
        <end position="569"/>
    </location>
</feature>
<dbReference type="GO" id="GO:0005524">
    <property type="term" value="F:ATP binding"/>
    <property type="evidence" value="ECO:0007669"/>
    <property type="project" value="UniProtKB-KW"/>
</dbReference>
<keyword evidence="9" id="KW-1185">Reference proteome</keyword>
<reference evidence="8 9" key="1">
    <citation type="submission" date="2015-05" db="EMBL/GenBank/DDBJ databases">
        <title>Genome sequencing and analysis of members of genus Stenotrophomonas.</title>
        <authorList>
            <person name="Patil P.P."/>
            <person name="Midha S."/>
            <person name="Patil P.B."/>
        </authorList>
    </citation>
    <scope>NUCLEOTIDE SEQUENCE [LARGE SCALE GENOMIC DNA]</scope>
    <source>
        <strain evidence="8 9">DSM 17805</strain>
    </source>
</reference>
<dbReference type="CDD" id="cd14014">
    <property type="entry name" value="STKc_PknB_like"/>
    <property type="match status" value="1"/>
</dbReference>
<organism evidence="8 9">
    <name type="scientific">Stenotrophomonas koreensis</name>
    <dbReference type="NCBI Taxonomy" id="266128"/>
    <lineage>
        <taxon>Bacteria</taxon>
        <taxon>Pseudomonadati</taxon>
        <taxon>Pseudomonadota</taxon>
        <taxon>Gammaproteobacteria</taxon>
        <taxon>Lysobacterales</taxon>
        <taxon>Lysobacteraceae</taxon>
        <taxon>Stenotrophomonas</taxon>
    </lineage>
</organism>
<gene>
    <name evidence="8" type="ORF">ABB25_00750</name>
</gene>
<dbReference type="Gene3D" id="1.25.40.10">
    <property type="entry name" value="Tetratricopeptide repeat domain"/>
    <property type="match status" value="2"/>
</dbReference>
<dbReference type="PROSITE" id="PS00108">
    <property type="entry name" value="PROTEIN_KINASE_ST"/>
    <property type="match status" value="1"/>
</dbReference>
<evidence type="ECO:0000259" key="7">
    <source>
        <dbReference type="PROSITE" id="PS50011"/>
    </source>
</evidence>
<dbReference type="PANTHER" id="PTHR43289:SF34">
    <property type="entry name" value="SERINE_THREONINE-PROTEIN KINASE YBDM-RELATED"/>
    <property type="match status" value="1"/>
</dbReference>
<evidence type="ECO:0000313" key="8">
    <source>
        <dbReference type="EMBL" id="KRG60760.1"/>
    </source>
</evidence>
<dbReference type="PATRIC" id="fig|266128.3.peg.1216"/>
<dbReference type="InterPro" id="IPR011990">
    <property type="entry name" value="TPR-like_helical_dom_sf"/>
</dbReference>
<dbReference type="InterPro" id="IPR019734">
    <property type="entry name" value="TPR_rpt"/>
</dbReference>
<feature type="transmembrane region" description="Helical" evidence="6">
    <location>
        <begin position="366"/>
        <end position="386"/>
    </location>
</feature>
<keyword evidence="6" id="KW-0812">Transmembrane</keyword>
<dbReference type="GO" id="GO:0004674">
    <property type="term" value="F:protein serine/threonine kinase activity"/>
    <property type="evidence" value="ECO:0007669"/>
    <property type="project" value="TreeGrafter"/>
</dbReference>
<keyword evidence="6" id="KW-0472">Membrane</keyword>
<accession>A0A0R0C6R7</accession>
<dbReference type="InterPro" id="IPR000719">
    <property type="entry name" value="Prot_kinase_dom"/>
</dbReference>
<dbReference type="EMBL" id="LDJH01000002">
    <property type="protein sequence ID" value="KRG60760.1"/>
    <property type="molecule type" value="Genomic_DNA"/>
</dbReference>
<dbReference type="SMART" id="SM00220">
    <property type="entry name" value="S_TKc"/>
    <property type="match status" value="1"/>
</dbReference>
<keyword evidence="1" id="KW-0808">Transferase</keyword>
<evidence type="ECO:0000256" key="5">
    <source>
        <dbReference type="PROSITE-ProRule" id="PRU00339"/>
    </source>
</evidence>
<dbReference type="Pfam" id="PF13374">
    <property type="entry name" value="TPR_10"/>
    <property type="match status" value="2"/>
</dbReference>
<sequence>MRVEQDNWQQVRHLFDQVCDLPAEQWEPRLHQLSTDAGVVAETLRLLRAQTVELGTVRERIGRLIRQVDQAELGAGDRIGPWQLQQCLARGGMGVVHLAERADGLYAQQVAIKLLPGLCDERAAAQLAAERRILASLQHPHIARLYDGGTTPAGQPYLVMEYIQGQPLDRWCQQQALSLTQRLQLLELICRAVQEAHARLVLHCDLKPANILIRDDGQPVLVDFGIARLLDSSLAGEKPACCTPAYAAPELLHGQSLPDTRSDVFSLGVLLAELLACAPAGRELGSWNTTMCLPSQLAGKDCAWRGRLRGDLDAIVARACALEPSQRYPSVAALAQDLRNYQQRRPLQARGNGLLYRAHRWLQRNWTWLLALLAVLALVAGFVWQLEQQRKRAEQAAEVAEQVSGFMVGIFEAANPRTRGARATAVISAEDVLDQAAARVDGQLDQAPQVRARLQGVIGLAYRSMGNLPKAMPLIEQAAQALATDGDAGNDDEAARLWNLLSGTLAQQRDGVAAEQMARRALALTGPAQPGSFRQAQSYNSLGLALLAQQRYGPALEAFEQALANHQQANRPFYVGVTTDNIGMLNRRAGNAQAALQAFAVSTPLFRRSVGEGSYDYWASTTEYAMALVEAGQLDRAIALFRANLQRAPGIFGPDSVYVSSETHRLGAALLRKGELAQARGHLDQALVLTEQLLGQDSYSYSLVLASSAQWAAAAGQAERARTLAARVLAIREQVLGADHPDSQDARLELAGILLAQGDAGAGPLLQQVRQHWLPGLPARSSNSVRIRQAWVAWLLQQGQLSQAQQALQDCAADARALTPHLALQQQALQARLLSTRADARAPDAWAALIQAATRLYGPASAWTVQWRQQAATAQQPAAG</sequence>
<dbReference type="Gene3D" id="3.30.200.20">
    <property type="entry name" value="Phosphorylase Kinase, domain 1"/>
    <property type="match status" value="1"/>
</dbReference>
<dbReference type="SUPFAM" id="SSF48452">
    <property type="entry name" value="TPR-like"/>
    <property type="match status" value="2"/>
</dbReference>
<evidence type="ECO:0000256" key="4">
    <source>
        <dbReference type="ARBA" id="ARBA00022840"/>
    </source>
</evidence>
<keyword evidence="6" id="KW-1133">Transmembrane helix</keyword>
<evidence type="ECO:0000256" key="3">
    <source>
        <dbReference type="ARBA" id="ARBA00022777"/>
    </source>
</evidence>
<comment type="caution">
    <text evidence="8">The sequence shown here is derived from an EMBL/GenBank/DDBJ whole genome shotgun (WGS) entry which is preliminary data.</text>
</comment>
<dbReference type="PROSITE" id="PS50011">
    <property type="entry name" value="PROTEIN_KINASE_DOM"/>
    <property type="match status" value="1"/>
</dbReference>
<dbReference type="Pfam" id="PF00069">
    <property type="entry name" value="Pkinase"/>
    <property type="match status" value="1"/>
</dbReference>
<feature type="domain" description="Protein kinase" evidence="7">
    <location>
        <begin position="82"/>
        <end position="362"/>
    </location>
</feature>
<keyword evidence="3" id="KW-0418">Kinase</keyword>
<dbReference type="SMART" id="SM00028">
    <property type="entry name" value="TPR"/>
    <property type="match status" value="3"/>
</dbReference>